<evidence type="ECO:0000313" key="3">
    <source>
        <dbReference type="EMBL" id="MDO7927034.1"/>
    </source>
</evidence>
<keyword evidence="3" id="KW-0328">Glycosyltransferase</keyword>
<organism evidence="3 4">
    <name type="scientific">Pseudomonas serbiensis</name>
    <dbReference type="NCBI Taxonomy" id="3064350"/>
    <lineage>
        <taxon>Bacteria</taxon>
        <taxon>Pseudomonadati</taxon>
        <taxon>Pseudomonadota</taxon>
        <taxon>Gammaproteobacteria</taxon>
        <taxon>Pseudomonadales</taxon>
        <taxon>Pseudomonadaceae</taxon>
        <taxon>Pseudomonas</taxon>
    </lineage>
</organism>
<dbReference type="GO" id="GO:0016757">
    <property type="term" value="F:glycosyltransferase activity"/>
    <property type="evidence" value="ECO:0007669"/>
    <property type="project" value="UniProtKB-KW"/>
</dbReference>
<feature type="domain" description="Glycosyltransferase 2-like" evidence="2">
    <location>
        <begin position="10"/>
        <end position="106"/>
    </location>
</feature>
<evidence type="ECO:0000259" key="2">
    <source>
        <dbReference type="Pfam" id="PF00535"/>
    </source>
</evidence>
<gene>
    <name evidence="3" type="ORF">Q6A51_09610</name>
</gene>
<sequence length="333" mass="38809">MVKKKFTFGVLTYNHELYIVEHLESIRFLIESFGADYDFCLVIADDCSRDNTIELVNRWLSVHGGLFHDVKILDYTVNNGTCFNYTRIWTHVEGELFKITAGDDVYSCVNIFEEAEQLGANDYFSGLPLLLIDGEIIKSPSTILHILASDVIYKDKPFMARLKNISSINTPNLFCNKKFFLNDELSTFINSYSVTEDFPMLVKTAELYGDVSFHQSSKVYVYYRRTSGSTYLVRGSDFDKDKLNIFNYMLSLEKSWFGRFLLKNRLYCYKRDDGILKKLLNLNYYVYLFRLMTRLVPTWKRYSESIPDVSSYKSHYEMVSKRASDFHAGHGKP</sequence>
<keyword evidence="1" id="KW-0472">Membrane</keyword>
<dbReference type="SUPFAM" id="SSF53448">
    <property type="entry name" value="Nucleotide-diphospho-sugar transferases"/>
    <property type="match status" value="1"/>
</dbReference>
<name>A0ABT9CPH1_9PSED</name>
<dbReference type="Proteomes" id="UP001223016">
    <property type="component" value="Unassembled WGS sequence"/>
</dbReference>
<dbReference type="Gene3D" id="3.90.550.10">
    <property type="entry name" value="Spore Coat Polysaccharide Biosynthesis Protein SpsA, Chain A"/>
    <property type="match status" value="1"/>
</dbReference>
<comment type="caution">
    <text evidence="3">The sequence shown here is derived from an EMBL/GenBank/DDBJ whole genome shotgun (WGS) entry which is preliminary data.</text>
</comment>
<keyword evidence="1" id="KW-0997">Cell inner membrane</keyword>
<dbReference type="InterPro" id="IPR001173">
    <property type="entry name" value="Glyco_trans_2-like"/>
</dbReference>
<dbReference type="Pfam" id="PF00535">
    <property type="entry name" value="Glycos_transf_2"/>
    <property type="match status" value="1"/>
</dbReference>
<accession>A0ABT9CPH1</accession>
<reference evidence="3 4" key="1">
    <citation type="submission" date="2023-07" db="EMBL/GenBank/DDBJ databases">
        <title>Identification of four novel Pseudomonas species associated with bacterial leaf spot of cucurbits.</title>
        <authorList>
            <person name="Fullem K.R."/>
        </authorList>
    </citation>
    <scope>NUCLEOTIDE SEQUENCE [LARGE SCALE GENOMIC DNA]</scope>
    <source>
        <strain evidence="3 4">KFB 138</strain>
    </source>
</reference>
<dbReference type="EMBL" id="JAUQOO010000006">
    <property type="protein sequence ID" value="MDO7927034.1"/>
    <property type="molecule type" value="Genomic_DNA"/>
</dbReference>
<keyword evidence="1" id="KW-1003">Cell membrane</keyword>
<dbReference type="InterPro" id="IPR029044">
    <property type="entry name" value="Nucleotide-diphossugar_trans"/>
</dbReference>
<protein>
    <submittedName>
        <fullName evidence="3">Glycosyltransferase family 2 protein</fullName>
        <ecNumber evidence="3">2.4.-.-</ecNumber>
    </submittedName>
</protein>
<proteinExistence type="predicted"/>
<evidence type="ECO:0000256" key="1">
    <source>
        <dbReference type="ARBA" id="ARBA00022519"/>
    </source>
</evidence>
<evidence type="ECO:0000313" key="4">
    <source>
        <dbReference type="Proteomes" id="UP001223016"/>
    </source>
</evidence>
<dbReference type="CDD" id="cd00761">
    <property type="entry name" value="Glyco_tranf_GTA_type"/>
    <property type="match status" value="1"/>
</dbReference>
<dbReference type="EC" id="2.4.-.-" evidence="3"/>
<keyword evidence="3" id="KW-0808">Transferase</keyword>
<keyword evidence="4" id="KW-1185">Reference proteome</keyword>
<dbReference type="RefSeq" id="WP_304574684.1">
    <property type="nucleotide sequence ID" value="NZ_JAUQOO010000006.1"/>
</dbReference>